<dbReference type="Proteomes" id="UP000683417">
    <property type="component" value="Unassembled WGS sequence"/>
</dbReference>
<accession>A0A9W4DCK8</accession>
<comment type="caution">
    <text evidence="2">The sequence shown here is derived from an EMBL/GenBank/DDBJ whole genome shotgun (WGS) entry which is preliminary data.</text>
</comment>
<feature type="region of interest" description="Disordered" evidence="1">
    <location>
        <begin position="1"/>
        <end position="24"/>
    </location>
</feature>
<feature type="non-terminal residue" evidence="2">
    <location>
        <position position="1"/>
    </location>
</feature>
<reference evidence="2" key="1">
    <citation type="submission" date="2020-10" db="EMBL/GenBank/DDBJ databases">
        <authorList>
            <person name="Muller C M."/>
        </authorList>
    </citation>
    <scope>NUCLEOTIDE SEQUENCE</scope>
    <source>
        <strain evidence="2">THUN-12</strain>
    </source>
</reference>
<sequence>KFGPPSPSLVFESPPDFHPLEQPCTSPRFILRRTNIAHP</sequence>
<gene>
    <name evidence="2" type="ORF">BGTH12_LOCUS6723</name>
</gene>
<organism evidence="2 3">
    <name type="scientific">Blumeria graminis f. sp. triticale</name>
    <dbReference type="NCBI Taxonomy" id="1689686"/>
    <lineage>
        <taxon>Eukaryota</taxon>
        <taxon>Fungi</taxon>
        <taxon>Dikarya</taxon>
        <taxon>Ascomycota</taxon>
        <taxon>Pezizomycotina</taxon>
        <taxon>Leotiomycetes</taxon>
        <taxon>Erysiphales</taxon>
        <taxon>Erysiphaceae</taxon>
        <taxon>Blumeria</taxon>
    </lineage>
</organism>
<name>A0A9W4DCK8_BLUGR</name>
<evidence type="ECO:0000313" key="2">
    <source>
        <dbReference type="EMBL" id="CAD6505365.1"/>
    </source>
</evidence>
<dbReference type="EMBL" id="CAJHIT010000009">
    <property type="protein sequence ID" value="CAD6505365.1"/>
    <property type="molecule type" value="Genomic_DNA"/>
</dbReference>
<evidence type="ECO:0000256" key="1">
    <source>
        <dbReference type="SAM" id="MobiDB-lite"/>
    </source>
</evidence>
<protein>
    <submittedName>
        <fullName evidence="2">BgTH12-00856</fullName>
    </submittedName>
</protein>
<dbReference type="AlphaFoldDB" id="A0A9W4DCK8"/>
<proteinExistence type="predicted"/>
<evidence type="ECO:0000313" key="3">
    <source>
        <dbReference type="Proteomes" id="UP000683417"/>
    </source>
</evidence>